<reference evidence="4 5" key="1">
    <citation type="submission" date="2016-03" db="EMBL/GenBank/DDBJ databases">
        <title>Genome sequencing of Devosia sp. S37.</title>
        <authorList>
            <person name="Mohd Nor M."/>
        </authorList>
    </citation>
    <scope>NUCLEOTIDE SEQUENCE [LARGE SCALE GENOMIC DNA]</scope>
    <source>
        <strain evidence="4 5">S37</strain>
    </source>
</reference>
<dbReference type="AlphaFoldDB" id="A0A178HQX5"/>
<dbReference type="Pfam" id="PF10544">
    <property type="entry name" value="T5orf172"/>
    <property type="match status" value="1"/>
</dbReference>
<dbReference type="SMART" id="SM00974">
    <property type="entry name" value="T5orf172"/>
    <property type="match status" value="1"/>
</dbReference>
<evidence type="ECO:0000313" key="5">
    <source>
        <dbReference type="Proteomes" id="UP000078389"/>
    </source>
</evidence>
<dbReference type="Pfam" id="PF13250">
    <property type="entry name" value="SNIPE"/>
    <property type="match status" value="1"/>
</dbReference>
<feature type="coiled-coil region" evidence="1">
    <location>
        <begin position="267"/>
        <end position="350"/>
    </location>
</feature>
<evidence type="ECO:0000256" key="2">
    <source>
        <dbReference type="SAM" id="Phobius"/>
    </source>
</evidence>
<comment type="caution">
    <text evidence="4">The sequence shown here is derived from an EMBL/GenBank/DDBJ whole genome shotgun (WGS) entry which is preliminary data.</text>
</comment>
<name>A0A178HQX5_9HYPH</name>
<keyword evidence="2" id="KW-1133">Transmembrane helix</keyword>
<evidence type="ECO:0000259" key="3">
    <source>
        <dbReference type="SMART" id="SM00974"/>
    </source>
</evidence>
<keyword evidence="2" id="KW-0472">Membrane</keyword>
<dbReference type="RefSeq" id="WP_067459038.1">
    <property type="nucleotide sequence ID" value="NZ_LVVY01000121.1"/>
</dbReference>
<keyword evidence="2" id="KW-0812">Transmembrane</keyword>
<feature type="domain" description="Bacteriophage T5 Orf172 DNA-binding" evidence="3">
    <location>
        <begin position="367"/>
        <end position="450"/>
    </location>
</feature>
<evidence type="ECO:0000256" key="1">
    <source>
        <dbReference type="SAM" id="Coils"/>
    </source>
</evidence>
<sequence length="491" mass="55965">MTVNQLIFFASVTCVFAAFLLMALIMWRAHVKWSTRLNAEQSRRLALERRFAAIVDADAEALRITQAARHDAHETTTKAKSEAEERERAMEVRVSNLSAQATAMTVDLENLRRSYAEKKTIFDRLAVEVAVFDERLAFAEMGVYEPHFDFDTSEDFKSAINRVRDLQKAMISNKTAVVCPIQWTVDGSASKGKTMTERNVRLTLRAFNGECDAAVANTRWNNANAMEKRIENARNQIDKHNASNRVEITEQYFRLKLEELRLTHELREKIKQEREERAEDAKAAREEQKLIREMERAEEDEARYQRMLDKARAEAASVAGPKLDAYSQQIEILERDLAEAHAKVERARAMAEMTRTGYVYVISNVGSFGADCVKIGLTRRLEPADRIRELGDASVPFLFDTHAMIYSDDAPALERALHAEFAAQRINATNMRKEFFRVSIEEVEAAVKRLAPAAAFFRDIEAQEYRETMALRNSRLAERAAVADLVFPSAI</sequence>
<gene>
    <name evidence="4" type="ORF">A3840_15880</name>
</gene>
<dbReference type="InterPro" id="IPR018306">
    <property type="entry name" value="Phage_T5_Orf172_DNA-bd"/>
</dbReference>
<keyword evidence="5" id="KW-1185">Reference proteome</keyword>
<dbReference type="STRING" id="1770058.A3840_15880"/>
<proteinExistence type="predicted"/>
<dbReference type="EMBL" id="LVVY01000121">
    <property type="protein sequence ID" value="OAM74428.1"/>
    <property type="molecule type" value="Genomic_DNA"/>
</dbReference>
<protein>
    <submittedName>
        <fullName evidence="4">Chromosome partitioning protein ParA</fullName>
    </submittedName>
</protein>
<keyword evidence="1" id="KW-0175">Coiled coil</keyword>
<feature type="transmembrane region" description="Helical" evidence="2">
    <location>
        <begin position="6"/>
        <end position="27"/>
    </location>
</feature>
<accession>A0A178HQX5</accession>
<evidence type="ECO:0000313" key="4">
    <source>
        <dbReference type="EMBL" id="OAM74428.1"/>
    </source>
</evidence>
<dbReference type="InterPro" id="IPR025280">
    <property type="entry name" value="SNIPE"/>
</dbReference>
<organism evidence="4 5">
    <name type="scientific">Devosia elaeis</name>
    <dbReference type="NCBI Taxonomy" id="1770058"/>
    <lineage>
        <taxon>Bacteria</taxon>
        <taxon>Pseudomonadati</taxon>
        <taxon>Pseudomonadota</taxon>
        <taxon>Alphaproteobacteria</taxon>
        <taxon>Hyphomicrobiales</taxon>
        <taxon>Devosiaceae</taxon>
        <taxon>Devosia</taxon>
    </lineage>
</organism>
<dbReference type="Proteomes" id="UP000078389">
    <property type="component" value="Unassembled WGS sequence"/>
</dbReference>